<comment type="caution">
    <text evidence="2">The sequence shown here is derived from an EMBL/GenBank/DDBJ whole genome shotgun (WGS) entry which is preliminary data.</text>
</comment>
<dbReference type="RefSeq" id="WP_377832235.1">
    <property type="nucleotide sequence ID" value="NZ_JBHRSK010000004.1"/>
</dbReference>
<dbReference type="InterPro" id="IPR041516">
    <property type="entry name" value="LACTB2_WH"/>
</dbReference>
<dbReference type="InterPro" id="IPR050662">
    <property type="entry name" value="Sec-metab_biosynth-thioest"/>
</dbReference>
<accession>A0ABV7AE08</accession>
<dbReference type="PANTHER" id="PTHR23131:SF0">
    <property type="entry name" value="ENDORIBONUCLEASE LACTB2"/>
    <property type="match status" value="1"/>
</dbReference>
<dbReference type="InterPro" id="IPR036388">
    <property type="entry name" value="WH-like_DNA-bd_sf"/>
</dbReference>
<dbReference type="InterPro" id="IPR001279">
    <property type="entry name" value="Metallo-B-lactamas"/>
</dbReference>
<protein>
    <submittedName>
        <fullName evidence="2">MBL fold metallo-hydrolase</fullName>
    </submittedName>
</protein>
<evidence type="ECO:0000313" key="3">
    <source>
        <dbReference type="Proteomes" id="UP001595443"/>
    </source>
</evidence>
<dbReference type="Pfam" id="PF00753">
    <property type="entry name" value="Lactamase_B"/>
    <property type="match status" value="1"/>
</dbReference>
<dbReference type="Gene3D" id="3.60.15.10">
    <property type="entry name" value="Ribonuclease Z/Hydroxyacylglutathione hydrolase-like"/>
    <property type="match status" value="1"/>
</dbReference>
<reference evidence="3" key="1">
    <citation type="journal article" date="2019" name="Int. J. Syst. Evol. Microbiol.">
        <title>The Global Catalogue of Microorganisms (GCM) 10K type strain sequencing project: providing services to taxonomists for standard genome sequencing and annotation.</title>
        <authorList>
            <consortium name="The Broad Institute Genomics Platform"/>
            <consortium name="The Broad Institute Genome Sequencing Center for Infectious Disease"/>
            <person name="Wu L."/>
            <person name="Ma J."/>
        </authorList>
    </citation>
    <scope>NUCLEOTIDE SEQUENCE [LARGE SCALE GENOMIC DNA]</scope>
    <source>
        <strain evidence="3">KCTC 62192</strain>
    </source>
</reference>
<gene>
    <name evidence="2" type="ORF">ACFOES_05720</name>
</gene>
<dbReference type="Pfam" id="PF17778">
    <property type="entry name" value="WHD_BLACT"/>
    <property type="match status" value="1"/>
</dbReference>
<dbReference type="EMBL" id="JBHRSK010000004">
    <property type="protein sequence ID" value="MFC2967584.1"/>
    <property type="molecule type" value="Genomic_DNA"/>
</dbReference>
<dbReference type="InterPro" id="IPR036866">
    <property type="entry name" value="RibonucZ/Hydroxyglut_hydro"/>
</dbReference>
<sequence>MSAPDPVNDPATDPLAFDPPCGIAEEIAPGLRRLLAPNPSPMTFRGTNTYLLGHGAVAVIDPGPALPAHRDAILAALGPGERVSHILVTHSHLDHSPLARPLAAATGAPVLAYGPSDAGRSDVMARLAAAGDLGGGEGVDTAFRPDALLADGARVAGDGWELEALWTPGHFGNHLCFAWGDAVFTGDLVMGWATSLVSPPDGDLGAFMASLDRLAARGASVLYPGHGAPVTQPAARIAELIAHRRGREAQILAALADGPAATADLTRRIYTEVPAALLPAAERNVFAHLIDLTERNVVSPEGRLSVSAVFRRL</sequence>
<dbReference type="Gene3D" id="1.10.10.10">
    <property type="entry name" value="Winged helix-like DNA-binding domain superfamily/Winged helix DNA-binding domain"/>
    <property type="match status" value="1"/>
</dbReference>
<organism evidence="2 3">
    <name type="scientific">Acidimangrovimonas pyrenivorans</name>
    <dbReference type="NCBI Taxonomy" id="2030798"/>
    <lineage>
        <taxon>Bacteria</taxon>
        <taxon>Pseudomonadati</taxon>
        <taxon>Pseudomonadota</taxon>
        <taxon>Alphaproteobacteria</taxon>
        <taxon>Rhodobacterales</taxon>
        <taxon>Paracoccaceae</taxon>
        <taxon>Acidimangrovimonas</taxon>
    </lineage>
</organism>
<evidence type="ECO:0000259" key="1">
    <source>
        <dbReference type="SMART" id="SM00849"/>
    </source>
</evidence>
<dbReference type="Proteomes" id="UP001595443">
    <property type="component" value="Unassembled WGS sequence"/>
</dbReference>
<name>A0ABV7AE08_9RHOB</name>
<dbReference type="SMART" id="SM00849">
    <property type="entry name" value="Lactamase_B"/>
    <property type="match status" value="1"/>
</dbReference>
<dbReference type="CDD" id="cd16278">
    <property type="entry name" value="metallo-hydrolase-like_MBL-fold"/>
    <property type="match status" value="1"/>
</dbReference>
<dbReference type="PANTHER" id="PTHR23131">
    <property type="entry name" value="ENDORIBONUCLEASE LACTB2"/>
    <property type="match status" value="1"/>
</dbReference>
<keyword evidence="3" id="KW-1185">Reference proteome</keyword>
<feature type="domain" description="Metallo-beta-lactamase" evidence="1">
    <location>
        <begin position="46"/>
        <end position="226"/>
    </location>
</feature>
<proteinExistence type="predicted"/>
<dbReference type="SUPFAM" id="SSF56281">
    <property type="entry name" value="Metallo-hydrolase/oxidoreductase"/>
    <property type="match status" value="1"/>
</dbReference>
<evidence type="ECO:0000313" key="2">
    <source>
        <dbReference type="EMBL" id="MFC2967584.1"/>
    </source>
</evidence>